<dbReference type="AlphaFoldDB" id="A0A918PN33"/>
<dbReference type="Proteomes" id="UP000619457">
    <property type="component" value="Unassembled WGS sequence"/>
</dbReference>
<dbReference type="Pfam" id="PF04230">
    <property type="entry name" value="PS_pyruv_trans"/>
    <property type="match status" value="1"/>
</dbReference>
<dbReference type="PANTHER" id="PTHR36836">
    <property type="entry name" value="COLANIC ACID BIOSYNTHESIS PROTEIN WCAK"/>
    <property type="match status" value="1"/>
</dbReference>
<dbReference type="PANTHER" id="PTHR36836:SF1">
    <property type="entry name" value="COLANIC ACID BIOSYNTHESIS PROTEIN WCAK"/>
    <property type="match status" value="1"/>
</dbReference>
<comment type="caution">
    <text evidence="2">The sequence shown here is derived from an EMBL/GenBank/DDBJ whole genome shotgun (WGS) entry which is preliminary data.</text>
</comment>
<evidence type="ECO:0000313" key="3">
    <source>
        <dbReference type="Proteomes" id="UP000619457"/>
    </source>
</evidence>
<reference evidence="2" key="2">
    <citation type="submission" date="2020-09" db="EMBL/GenBank/DDBJ databases">
        <authorList>
            <person name="Sun Q."/>
            <person name="Kim S."/>
        </authorList>
    </citation>
    <scope>NUCLEOTIDE SEQUENCE</scope>
    <source>
        <strain evidence="2">KCTC 12368</strain>
    </source>
</reference>
<accession>A0A918PN33</accession>
<dbReference type="EMBL" id="BMWX01000001">
    <property type="protein sequence ID" value="GGZ15396.1"/>
    <property type="molecule type" value="Genomic_DNA"/>
</dbReference>
<name>A0A918PN33_9BACT</name>
<dbReference type="RefSeq" id="WP_018474319.1">
    <property type="nucleotide sequence ID" value="NZ_BMWX01000001.1"/>
</dbReference>
<gene>
    <name evidence="2" type="ORF">GCM10007049_04360</name>
</gene>
<dbReference type="InterPro" id="IPR007345">
    <property type="entry name" value="Polysacch_pyruvyl_Trfase"/>
</dbReference>
<protein>
    <recommendedName>
        <fullName evidence="1">Polysaccharide pyruvyl transferase domain-containing protein</fullName>
    </recommendedName>
</protein>
<sequence>MNVKVIKVDGANTLNKGAELMLWSVVQQIKKRSSEIKIVYNTNVPFSDRPNIEKEVGVIKRPASKYGKIFNAILFRLGYKGTYFSNFYPQNGIDLILDAGGFQFSDQWVYSSKKLDNWKNYYKAHKEKGAKIILLPQALGPFNTDNGRAQAKIIIDYCDVIIAREEKSKKYLLNLGVDPKKVWCYPDFTCITDGIVKQEYSRFNNKVCIIPNKKMNTHHKSNGNSYEEFLLNIINILIAEGEEPFFLNHEGKGDLELCNKLNSKFGNKFEIVNGQNALETKGVIGSSKFTISSRFHGVASALSQGIPCLSTSWNHKYEMLFLEYGITDGVLNMDLPKEEISKRIKQELSLVQSSKKSLLHYKKHQSQKIEDMWGKIWQISEVSK</sequence>
<evidence type="ECO:0000259" key="1">
    <source>
        <dbReference type="Pfam" id="PF04230"/>
    </source>
</evidence>
<reference evidence="2" key="1">
    <citation type="journal article" date="2014" name="Int. J. Syst. Evol. Microbiol.">
        <title>Complete genome sequence of Corynebacterium casei LMG S-19264T (=DSM 44701T), isolated from a smear-ripened cheese.</title>
        <authorList>
            <consortium name="US DOE Joint Genome Institute (JGI-PGF)"/>
            <person name="Walter F."/>
            <person name="Albersmeier A."/>
            <person name="Kalinowski J."/>
            <person name="Ruckert C."/>
        </authorList>
    </citation>
    <scope>NUCLEOTIDE SEQUENCE</scope>
    <source>
        <strain evidence="2">KCTC 12368</strain>
    </source>
</reference>
<keyword evidence="3" id="KW-1185">Reference proteome</keyword>
<organism evidence="2 3">
    <name type="scientific">Echinicola pacifica</name>
    <dbReference type="NCBI Taxonomy" id="346377"/>
    <lineage>
        <taxon>Bacteria</taxon>
        <taxon>Pseudomonadati</taxon>
        <taxon>Bacteroidota</taxon>
        <taxon>Cytophagia</taxon>
        <taxon>Cytophagales</taxon>
        <taxon>Cyclobacteriaceae</taxon>
        <taxon>Echinicola</taxon>
    </lineage>
</organism>
<evidence type="ECO:0000313" key="2">
    <source>
        <dbReference type="EMBL" id="GGZ15396.1"/>
    </source>
</evidence>
<feature type="domain" description="Polysaccharide pyruvyl transferase" evidence="1">
    <location>
        <begin position="15"/>
        <end position="315"/>
    </location>
</feature>
<proteinExistence type="predicted"/>